<dbReference type="Pfam" id="PF05659">
    <property type="entry name" value="RPW8"/>
    <property type="match status" value="1"/>
</dbReference>
<feature type="domain" description="RPW8" evidence="8">
    <location>
        <begin position="1"/>
        <end position="144"/>
    </location>
</feature>
<evidence type="ECO:0000256" key="2">
    <source>
        <dbReference type="ARBA" id="ARBA00022692"/>
    </source>
</evidence>
<reference evidence="9 10" key="1">
    <citation type="journal article" date="2019" name="Genome Biol. Evol.">
        <title>Insights into the evolution of the New World diploid cottons (Gossypium, subgenus Houzingenia) based on genome sequencing.</title>
        <authorList>
            <person name="Grover C.E."/>
            <person name="Arick M.A. 2nd"/>
            <person name="Thrash A."/>
            <person name="Conover J.L."/>
            <person name="Sanders W.S."/>
            <person name="Peterson D.G."/>
            <person name="Frelichowski J.E."/>
            <person name="Scheffler J.A."/>
            <person name="Scheffler B.E."/>
            <person name="Wendel J.F."/>
        </authorList>
    </citation>
    <scope>NUCLEOTIDE SEQUENCE [LARGE SCALE GENOMIC DNA]</scope>
    <source>
        <strain evidence="9">157</strain>
        <tissue evidence="9">Leaf</tissue>
    </source>
</reference>
<feature type="non-terminal residue" evidence="9">
    <location>
        <position position="362"/>
    </location>
</feature>
<keyword evidence="5 6" id="KW-0472">Membrane</keyword>
<dbReference type="PROSITE" id="PS50845">
    <property type="entry name" value="RETICULON"/>
    <property type="match status" value="1"/>
</dbReference>
<dbReference type="PROSITE" id="PS51153">
    <property type="entry name" value="RPW8"/>
    <property type="match status" value="1"/>
</dbReference>
<feature type="transmembrane region" description="Helical" evidence="6">
    <location>
        <begin position="333"/>
        <end position="352"/>
    </location>
</feature>
<comment type="subcellular location">
    <subcellularLocation>
        <location evidence="1 6">Endoplasmic reticulum membrane</location>
        <topology evidence="1 6">Multi-pass membrane protein</topology>
    </subcellularLocation>
</comment>
<dbReference type="InterPro" id="IPR003388">
    <property type="entry name" value="Reticulon"/>
</dbReference>
<feature type="domain" description="Reticulon" evidence="7">
    <location>
        <begin position="176"/>
        <end position="238"/>
    </location>
</feature>
<dbReference type="PANTHER" id="PTHR10994:SF138">
    <property type="entry name" value="RETICULON-LIKE PROTEIN"/>
    <property type="match status" value="1"/>
</dbReference>
<dbReference type="Proteomes" id="UP000593572">
    <property type="component" value="Unassembled WGS sequence"/>
</dbReference>
<evidence type="ECO:0000256" key="3">
    <source>
        <dbReference type="ARBA" id="ARBA00022824"/>
    </source>
</evidence>
<protein>
    <recommendedName>
        <fullName evidence="6">Reticulon-like protein</fullName>
    </recommendedName>
</protein>
<dbReference type="PANTHER" id="PTHR10994">
    <property type="entry name" value="RETICULON"/>
    <property type="match status" value="1"/>
</dbReference>
<evidence type="ECO:0000313" key="9">
    <source>
        <dbReference type="EMBL" id="MBA0551699.1"/>
    </source>
</evidence>
<sequence>MNVVPGVALSNIINLLLESIRKAKRTEKRFKPLLDHLNDTVNWVTPRVVEISRSTDSHEIERLLNHLNRAKEIVDKSNRVSSWSYAKKYKFAKELIEVDNSIRTMLDVFFPVMIYEDTRKILDSMDELKMLVMIFFSIVVEDLHSGAKNTGGIVFDLIRSKASFEKVVNSQPAELVNDIALWKRKKISGSLFASSAATWLLQQVYEYNFLTIVSWVAIFAITALFIWRYVNRFLDREEATKLRLEKLREQVAMETANACWEVTDKVIRWVLYVTDVEGNCWSVFPQTVAFLLLFSYAGTFFDLPTLCRDDIENFLNELEVFFPVMIYNDTGKIFYFVNELKILISIFFYIVVEGLHLIRSNP</sequence>
<comment type="caution">
    <text evidence="9">The sequence shown here is derived from an EMBL/GenBank/DDBJ whole genome shotgun (WGS) entry which is preliminary data.</text>
</comment>
<name>A0A7J8LH16_9ROSI</name>
<keyword evidence="2 6" id="KW-0812">Transmembrane</keyword>
<evidence type="ECO:0000256" key="6">
    <source>
        <dbReference type="RuleBase" id="RU363132"/>
    </source>
</evidence>
<evidence type="ECO:0000256" key="4">
    <source>
        <dbReference type="ARBA" id="ARBA00022989"/>
    </source>
</evidence>
<organism evidence="9 10">
    <name type="scientific">Gossypium lobatum</name>
    <dbReference type="NCBI Taxonomy" id="34289"/>
    <lineage>
        <taxon>Eukaryota</taxon>
        <taxon>Viridiplantae</taxon>
        <taxon>Streptophyta</taxon>
        <taxon>Embryophyta</taxon>
        <taxon>Tracheophyta</taxon>
        <taxon>Spermatophyta</taxon>
        <taxon>Magnoliopsida</taxon>
        <taxon>eudicotyledons</taxon>
        <taxon>Gunneridae</taxon>
        <taxon>Pentapetalae</taxon>
        <taxon>rosids</taxon>
        <taxon>malvids</taxon>
        <taxon>Malvales</taxon>
        <taxon>Malvaceae</taxon>
        <taxon>Malvoideae</taxon>
        <taxon>Gossypium</taxon>
    </lineage>
</organism>
<dbReference type="InterPro" id="IPR045064">
    <property type="entry name" value="Reticulon-like"/>
</dbReference>
<feature type="transmembrane region" description="Helical" evidence="6">
    <location>
        <begin position="207"/>
        <end position="227"/>
    </location>
</feature>
<proteinExistence type="predicted"/>
<dbReference type="AlphaFoldDB" id="A0A7J8LH16"/>
<keyword evidence="4 6" id="KW-1133">Transmembrane helix</keyword>
<evidence type="ECO:0000256" key="5">
    <source>
        <dbReference type="ARBA" id="ARBA00023136"/>
    </source>
</evidence>
<evidence type="ECO:0000259" key="8">
    <source>
        <dbReference type="PROSITE" id="PS51153"/>
    </source>
</evidence>
<keyword evidence="3 6" id="KW-0256">Endoplasmic reticulum</keyword>
<dbReference type="GO" id="GO:0009617">
    <property type="term" value="P:response to bacterium"/>
    <property type="evidence" value="ECO:0007669"/>
    <property type="project" value="InterPro"/>
</dbReference>
<gene>
    <name evidence="9" type="ORF">Golob_022572</name>
</gene>
<evidence type="ECO:0000256" key="1">
    <source>
        <dbReference type="ARBA" id="ARBA00004477"/>
    </source>
</evidence>
<keyword evidence="10" id="KW-1185">Reference proteome</keyword>
<dbReference type="Pfam" id="PF02453">
    <property type="entry name" value="Reticulon"/>
    <property type="match status" value="1"/>
</dbReference>
<dbReference type="EMBL" id="JABEZX010000003">
    <property type="protein sequence ID" value="MBA0551699.1"/>
    <property type="molecule type" value="Genomic_DNA"/>
</dbReference>
<dbReference type="GO" id="GO:0005789">
    <property type="term" value="C:endoplasmic reticulum membrane"/>
    <property type="evidence" value="ECO:0007669"/>
    <property type="project" value="UniProtKB-SubCell"/>
</dbReference>
<dbReference type="InterPro" id="IPR008808">
    <property type="entry name" value="Powdery_mildew-R_dom"/>
</dbReference>
<accession>A0A7J8LH16</accession>
<evidence type="ECO:0000259" key="7">
    <source>
        <dbReference type="PROSITE" id="PS50845"/>
    </source>
</evidence>
<evidence type="ECO:0000313" key="10">
    <source>
        <dbReference type="Proteomes" id="UP000593572"/>
    </source>
</evidence>